<proteinExistence type="predicted"/>
<feature type="compositionally biased region" description="Pro residues" evidence="1">
    <location>
        <begin position="387"/>
        <end position="405"/>
    </location>
</feature>
<keyword evidence="4" id="KW-1185">Reference proteome</keyword>
<feature type="compositionally biased region" description="Basic and acidic residues" evidence="1">
    <location>
        <begin position="318"/>
        <end position="338"/>
    </location>
</feature>
<name>A0A367EML0_9ACTN</name>
<evidence type="ECO:0000313" key="4">
    <source>
        <dbReference type="Proteomes" id="UP000252914"/>
    </source>
</evidence>
<feature type="region of interest" description="Disordered" evidence="1">
    <location>
        <begin position="70"/>
        <end position="113"/>
    </location>
</feature>
<dbReference type="RefSeq" id="WP_114024455.1">
    <property type="nucleotide sequence ID" value="NZ_JBEYTF010000040.1"/>
</dbReference>
<accession>A0A367EML0</accession>
<dbReference type="InterPro" id="IPR043426">
    <property type="entry name" value="MltB-like"/>
</dbReference>
<evidence type="ECO:0000259" key="2">
    <source>
        <dbReference type="Pfam" id="PF13406"/>
    </source>
</evidence>
<sequence>MTQQDGKNAPRRSGPGRPGRRGGRSREGRHTAAGGRVALPAGSGRVRLRRGTAGTALAVVAVAALTASQAPGVAGARDARAPWDSHRAAPSPAGAADDGSYHTELPPLDGASGRLVDRASTRATAAASGIPATVLRAYRHAAETLRSTTPDCGLPWELLAAIGKVESGQARGGDVRPDGTTRRPILGPVLDGHGFARIPDTDGGALDGNDAFDRAVGPLQFIPSTWRVWASDGNRDGRKDPHNIHDAALAAGRYLCADGRDLTRAPGLRRAILSYNHSDAYLRTVLAWLRFYREGTHAVPDGEGVLPAGGSGKGAGGGKRDSAGGDRAAGKERGKDSGSRPGSGGTDHDGDAPRPGTPGPRPSHPEPSASDDPTEPPSCDGDTQSPTPTPTPTDTPTSSPSPTPTDTPCESPSQG</sequence>
<gene>
    <name evidence="3" type="ORF">DTL70_26095</name>
</gene>
<feature type="compositionally biased region" description="Gly residues" evidence="1">
    <location>
        <begin position="307"/>
        <end position="317"/>
    </location>
</feature>
<evidence type="ECO:0000313" key="3">
    <source>
        <dbReference type="EMBL" id="RCG18627.1"/>
    </source>
</evidence>
<dbReference type="SUPFAM" id="SSF53955">
    <property type="entry name" value="Lysozyme-like"/>
    <property type="match status" value="1"/>
</dbReference>
<feature type="compositionally biased region" description="Low complexity" evidence="1">
    <location>
        <begin position="88"/>
        <end position="98"/>
    </location>
</feature>
<dbReference type="AlphaFoldDB" id="A0A367EML0"/>
<reference evidence="3 4" key="1">
    <citation type="submission" date="2018-06" db="EMBL/GenBank/DDBJ databases">
        <title>Streptomyces reniochalinae sp. nov. and Streptomyces diacarnus sp. nov. from marine sponges.</title>
        <authorList>
            <person name="Li L."/>
        </authorList>
    </citation>
    <scope>NUCLEOTIDE SEQUENCE [LARGE SCALE GENOMIC DNA]</scope>
    <source>
        <strain evidence="3 4">LHW51701</strain>
    </source>
</reference>
<dbReference type="InterPro" id="IPR023346">
    <property type="entry name" value="Lysozyme-like_dom_sf"/>
</dbReference>
<organism evidence="3 4">
    <name type="scientific">Streptomyces diacarni</name>
    <dbReference type="NCBI Taxonomy" id="2800381"/>
    <lineage>
        <taxon>Bacteria</taxon>
        <taxon>Bacillati</taxon>
        <taxon>Actinomycetota</taxon>
        <taxon>Actinomycetes</taxon>
        <taxon>Kitasatosporales</taxon>
        <taxon>Streptomycetaceae</taxon>
        <taxon>Streptomyces</taxon>
    </lineage>
</organism>
<protein>
    <recommendedName>
        <fullName evidence="2">Transglycosylase SLT domain-containing protein</fullName>
    </recommendedName>
</protein>
<feature type="compositionally biased region" description="Basic and acidic residues" evidence="1">
    <location>
        <begin position="77"/>
        <end position="87"/>
    </location>
</feature>
<feature type="region of interest" description="Disordered" evidence="1">
    <location>
        <begin position="1"/>
        <end position="43"/>
    </location>
</feature>
<dbReference type="InterPro" id="IPR031304">
    <property type="entry name" value="SLT_2"/>
</dbReference>
<comment type="caution">
    <text evidence="3">The sequence shown here is derived from an EMBL/GenBank/DDBJ whole genome shotgun (WGS) entry which is preliminary data.</text>
</comment>
<dbReference type="Gene3D" id="1.10.530.10">
    <property type="match status" value="1"/>
</dbReference>
<dbReference type="PANTHER" id="PTHR30163:SF8">
    <property type="entry name" value="LYTIC MUREIN TRANSGLYCOSYLASE"/>
    <property type="match status" value="1"/>
</dbReference>
<dbReference type="Pfam" id="PF13406">
    <property type="entry name" value="SLT_2"/>
    <property type="match status" value="1"/>
</dbReference>
<dbReference type="CDD" id="cd13399">
    <property type="entry name" value="Slt35-like"/>
    <property type="match status" value="1"/>
</dbReference>
<dbReference type="GO" id="GO:0009253">
    <property type="term" value="P:peptidoglycan catabolic process"/>
    <property type="evidence" value="ECO:0007669"/>
    <property type="project" value="TreeGrafter"/>
</dbReference>
<dbReference type="GO" id="GO:0008933">
    <property type="term" value="F:peptidoglycan lytic transglycosylase activity"/>
    <property type="evidence" value="ECO:0007669"/>
    <property type="project" value="TreeGrafter"/>
</dbReference>
<feature type="domain" description="Transglycosylase SLT" evidence="2">
    <location>
        <begin position="215"/>
        <end position="259"/>
    </location>
</feature>
<dbReference type="Proteomes" id="UP000252914">
    <property type="component" value="Unassembled WGS sequence"/>
</dbReference>
<evidence type="ECO:0000256" key="1">
    <source>
        <dbReference type="SAM" id="MobiDB-lite"/>
    </source>
</evidence>
<feature type="region of interest" description="Disordered" evidence="1">
    <location>
        <begin position="298"/>
        <end position="415"/>
    </location>
</feature>
<dbReference type="EMBL" id="QOIN01000050">
    <property type="protein sequence ID" value="RCG18627.1"/>
    <property type="molecule type" value="Genomic_DNA"/>
</dbReference>
<dbReference type="PANTHER" id="PTHR30163">
    <property type="entry name" value="MEMBRANE-BOUND LYTIC MUREIN TRANSGLYCOSYLASE B"/>
    <property type="match status" value="1"/>
</dbReference>